<dbReference type="PROSITE" id="PS51257">
    <property type="entry name" value="PROKAR_LIPOPROTEIN"/>
    <property type="match status" value="1"/>
</dbReference>
<dbReference type="AlphaFoldDB" id="A0AAC9LIZ9"/>
<gene>
    <name evidence="1" type="ORF">BWR22_02810</name>
</gene>
<evidence type="ECO:0008006" key="3">
    <source>
        <dbReference type="Google" id="ProtNLM"/>
    </source>
</evidence>
<dbReference type="RefSeq" id="WP_076731922.1">
    <property type="nucleotide sequence ID" value="NZ_CP019352.1"/>
</dbReference>
<accession>A0AAC9LIZ9</accession>
<reference evidence="1 2" key="1">
    <citation type="submission" date="2017-01" db="EMBL/GenBank/DDBJ databases">
        <title>Complete genome of Lacinutrix venerupis DOK2-8 isolated from seawater in Dokdo.</title>
        <authorList>
            <person name="Chi W.-J."/>
            <person name="Kim J.H."/>
        </authorList>
    </citation>
    <scope>NUCLEOTIDE SEQUENCE [LARGE SCALE GENOMIC DNA]</scope>
    <source>
        <strain evidence="1 2">DOK2-8</strain>
    </source>
</reference>
<protein>
    <recommendedName>
        <fullName evidence="3">Lipoprotein</fullName>
    </recommendedName>
</protein>
<organism evidence="1 2">
    <name type="scientific">Lacinutrix venerupis</name>
    <dbReference type="NCBI Taxonomy" id="1486034"/>
    <lineage>
        <taxon>Bacteria</taxon>
        <taxon>Pseudomonadati</taxon>
        <taxon>Bacteroidota</taxon>
        <taxon>Flavobacteriia</taxon>
        <taxon>Flavobacteriales</taxon>
        <taxon>Flavobacteriaceae</taxon>
        <taxon>Lacinutrix</taxon>
    </lineage>
</organism>
<dbReference type="KEGG" id="lvn:BWR22_02810"/>
<dbReference type="EMBL" id="CP019352">
    <property type="protein sequence ID" value="APX99283.1"/>
    <property type="molecule type" value="Genomic_DNA"/>
</dbReference>
<name>A0AAC9LIZ9_9FLAO</name>
<dbReference type="InterPro" id="IPR046219">
    <property type="entry name" value="DUF6252"/>
</dbReference>
<sequence length="228" mass="24161">MKKIIVLFLSIFTLFGCGEELEFNTPAFLGEKDGNLWEATSYRANISNSGVLTIVGSDNFETITLEVNSTELGIHDVVETTSFGSLRDIEDVLYSSNNAPDPSVQVYPASGQIDLKEVNVLEGYVSGEFYFNAFNDSGLTSINVNKGFFFKVPLLSVAVGSTGGADVNCATASAVVAATLINFNAASPGDANYANVCNAYKTALTTQQVACGDDDGLIQDIIDGLSCI</sequence>
<keyword evidence="2" id="KW-1185">Reference proteome</keyword>
<dbReference type="Pfam" id="PF19765">
    <property type="entry name" value="DUF6252"/>
    <property type="match status" value="1"/>
</dbReference>
<evidence type="ECO:0000313" key="1">
    <source>
        <dbReference type="EMBL" id="APX99283.1"/>
    </source>
</evidence>
<dbReference type="Proteomes" id="UP000187506">
    <property type="component" value="Chromosome"/>
</dbReference>
<evidence type="ECO:0000313" key="2">
    <source>
        <dbReference type="Proteomes" id="UP000187506"/>
    </source>
</evidence>
<proteinExistence type="predicted"/>